<keyword evidence="7" id="KW-1185">Reference proteome</keyword>
<dbReference type="InterPro" id="IPR051829">
    <property type="entry name" value="Multiheme_Cytochr_ET"/>
</dbReference>
<dbReference type="InterPro" id="IPR016024">
    <property type="entry name" value="ARM-type_fold"/>
</dbReference>
<dbReference type="Gene3D" id="1.10.1130.10">
    <property type="entry name" value="Flavocytochrome C3, Chain A"/>
    <property type="match status" value="2"/>
</dbReference>
<dbReference type="OrthoDB" id="234670at2"/>
<proteinExistence type="predicted"/>
<gene>
    <name evidence="6" type="primary">yrrB_4</name>
    <name evidence="6" type="ORF">Pan216_36620</name>
</gene>
<sequence length="795" mass="89733">MNQLRRQAYVFLAVILTLVGGFLGWLGWQWFDSLPAGLDATYAGTDSCIKCHQTQYDKWRGSHHDLAMQEATEETVLGNFTDQTVEIAGSKARFFMKDGRHVVETEGPGGATDVFSIPFTFGVEPLQQYLVEFPEGRLQVLPFAWDTGEEKWIHLTSDQGLDEKDWLYWCNGGMAWNHQCADCHSTDLQKNFDPASGSYHTTFNEVNVGCEACHGPGSLHLEIVDRGRVFWDRRYGTGLANLKSKNTQVQIDTCGKCHARRQVLRPGFTPGDSFLDYYMPELFDTESYYPDGQILEEDYVYGSFHLSLMYHKGVKCTDCHDPHSTKLLAQGNALCIRCHQAGKYDTPAHTHHLAGSKGALCVECHMPETTYMMVDPRRDHAFRIPRPDLTMKLGIPNACNRCHDDKDAEWSQKYVTEWYGTKPKPLRIDFAETIAAGRQGLPEGRASLLKIVRDQHLPSYLRASALSLLQRYPPDEEIYRVATWALDDEHPLVRALGVRLLTDESMPLPSVRLSPSERIERVNHERVAAMAALLSDESFVVRCEAARALARIPRQSIPEDKLEAFDEALAALEEGLQESRDIPLGNVSIGSIAFAQGDLEKAETYYKKALEQDPGLVVAYELLGRLHINADRADAAIETYRDQVARIDADLAREDKRPTPNTHIKDAYRNSLLDAHYRLGMLLADDPKHLEESLGHFEKALEIEPAAASIRIELGMMLLGMQRLPEAERHLRAAYEVDPNRPDLLWALANIYLRKGDLETSRSLLRRLLELQPGHQGAMQLLGQLRQAALQQDSR</sequence>
<evidence type="ECO:0000256" key="2">
    <source>
        <dbReference type="PROSITE-ProRule" id="PRU00339"/>
    </source>
</evidence>
<dbReference type="Proteomes" id="UP000317093">
    <property type="component" value="Chromosome"/>
</dbReference>
<dbReference type="SUPFAM" id="SSF48695">
    <property type="entry name" value="Multiheme cytochromes"/>
    <property type="match status" value="1"/>
</dbReference>
<keyword evidence="3" id="KW-0812">Transmembrane</keyword>
<evidence type="ECO:0000259" key="5">
    <source>
        <dbReference type="Pfam" id="PF13435"/>
    </source>
</evidence>
<evidence type="ECO:0000259" key="4">
    <source>
        <dbReference type="Pfam" id="PF09699"/>
    </source>
</evidence>
<dbReference type="SUPFAM" id="SSF48452">
    <property type="entry name" value="TPR-like"/>
    <property type="match status" value="1"/>
</dbReference>
<dbReference type="InterPro" id="IPR023155">
    <property type="entry name" value="Cyt_c-552/4"/>
</dbReference>
<keyword evidence="1" id="KW-0732">Signal</keyword>
<dbReference type="RefSeq" id="WP_145259788.1">
    <property type="nucleotide sequence ID" value="NZ_CP036279.1"/>
</dbReference>
<dbReference type="Pfam" id="PF13435">
    <property type="entry name" value="Cytochrome_C554"/>
    <property type="match status" value="2"/>
</dbReference>
<accession>A0A518B757</accession>
<dbReference type="InterPro" id="IPR010177">
    <property type="entry name" value="Paired_CXXCH_1"/>
</dbReference>
<feature type="transmembrane region" description="Helical" evidence="3">
    <location>
        <begin position="9"/>
        <end position="31"/>
    </location>
</feature>
<protein>
    <submittedName>
        <fullName evidence="6">TPR repeat-containing protein YrrB</fullName>
    </submittedName>
</protein>
<dbReference type="PROSITE" id="PS50005">
    <property type="entry name" value="TPR"/>
    <property type="match status" value="3"/>
</dbReference>
<feature type="repeat" description="TPR" evidence="2">
    <location>
        <begin position="708"/>
        <end position="741"/>
    </location>
</feature>
<dbReference type="InterPro" id="IPR011990">
    <property type="entry name" value="TPR-like_helical_dom_sf"/>
</dbReference>
<dbReference type="EMBL" id="CP036279">
    <property type="protein sequence ID" value="QDU62792.1"/>
    <property type="molecule type" value="Genomic_DNA"/>
</dbReference>
<evidence type="ECO:0000256" key="1">
    <source>
        <dbReference type="ARBA" id="ARBA00022729"/>
    </source>
</evidence>
<dbReference type="Gene3D" id="1.25.40.10">
    <property type="entry name" value="Tetratricopeptide repeat domain"/>
    <property type="match status" value="1"/>
</dbReference>
<keyword evidence="3" id="KW-1133">Transmembrane helix</keyword>
<dbReference type="KEGG" id="knv:Pan216_36620"/>
<evidence type="ECO:0000313" key="7">
    <source>
        <dbReference type="Proteomes" id="UP000317093"/>
    </source>
</evidence>
<evidence type="ECO:0000313" key="6">
    <source>
        <dbReference type="EMBL" id="QDU62792.1"/>
    </source>
</evidence>
<organism evidence="6 7">
    <name type="scientific">Kolteria novifilia</name>
    <dbReference type="NCBI Taxonomy" id="2527975"/>
    <lineage>
        <taxon>Bacteria</taxon>
        <taxon>Pseudomonadati</taxon>
        <taxon>Planctomycetota</taxon>
        <taxon>Planctomycetia</taxon>
        <taxon>Kolteriales</taxon>
        <taxon>Kolteriaceae</taxon>
        <taxon>Kolteria</taxon>
    </lineage>
</organism>
<dbReference type="InterPro" id="IPR036280">
    <property type="entry name" value="Multihaem_cyt_sf"/>
</dbReference>
<dbReference type="AlphaFoldDB" id="A0A518B757"/>
<dbReference type="Pfam" id="PF14559">
    <property type="entry name" value="TPR_19"/>
    <property type="match status" value="2"/>
</dbReference>
<reference evidence="6 7" key="1">
    <citation type="submission" date="2019-02" db="EMBL/GenBank/DDBJ databases">
        <title>Deep-cultivation of Planctomycetes and their phenomic and genomic characterization uncovers novel biology.</title>
        <authorList>
            <person name="Wiegand S."/>
            <person name="Jogler M."/>
            <person name="Boedeker C."/>
            <person name="Pinto D."/>
            <person name="Vollmers J."/>
            <person name="Rivas-Marin E."/>
            <person name="Kohn T."/>
            <person name="Peeters S.H."/>
            <person name="Heuer A."/>
            <person name="Rast P."/>
            <person name="Oberbeckmann S."/>
            <person name="Bunk B."/>
            <person name="Jeske O."/>
            <person name="Meyerdierks A."/>
            <person name="Storesund J.E."/>
            <person name="Kallscheuer N."/>
            <person name="Luecker S."/>
            <person name="Lage O.M."/>
            <person name="Pohl T."/>
            <person name="Merkel B.J."/>
            <person name="Hornburger P."/>
            <person name="Mueller R.-W."/>
            <person name="Bruemmer F."/>
            <person name="Labrenz M."/>
            <person name="Spormann A.M."/>
            <person name="Op den Camp H."/>
            <person name="Overmann J."/>
            <person name="Amann R."/>
            <person name="Jetten M.S.M."/>
            <person name="Mascher T."/>
            <person name="Medema M.H."/>
            <person name="Devos D.P."/>
            <person name="Kaster A.-K."/>
            <person name="Ovreas L."/>
            <person name="Rohde M."/>
            <person name="Galperin M.Y."/>
            <person name="Jogler C."/>
        </authorList>
    </citation>
    <scope>NUCLEOTIDE SEQUENCE [LARGE SCALE GENOMIC DNA]</scope>
    <source>
        <strain evidence="6 7">Pan216</strain>
    </source>
</reference>
<dbReference type="Gene3D" id="1.25.10.10">
    <property type="entry name" value="Leucine-rich Repeat Variant"/>
    <property type="match status" value="1"/>
</dbReference>
<feature type="repeat" description="TPR" evidence="2">
    <location>
        <begin position="742"/>
        <end position="775"/>
    </location>
</feature>
<feature type="repeat" description="TPR" evidence="2">
    <location>
        <begin position="583"/>
        <end position="616"/>
    </location>
</feature>
<keyword evidence="2" id="KW-0802">TPR repeat</keyword>
<feature type="domain" description="Cytochrome c-552/4" evidence="5">
    <location>
        <begin position="48"/>
        <end position="74"/>
    </location>
</feature>
<dbReference type="SMART" id="SM00028">
    <property type="entry name" value="TPR"/>
    <property type="match status" value="5"/>
</dbReference>
<evidence type="ECO:0000256" key="3">
    <source>
        <dbReference type="SAM" id="Phobius"/>
    </source>
</evidence>
<dbReference type="SUPFAM" id="SSF48371">
    <property type="entry name" value="ARM repeat"/>
    <property type="match status" value="1"/>
</dbReference>
<keyword evidence="3" id="KW-0472">Membrane</keyword>
<dbReference type="PANTHER" id="PTHR35038:SF8">
    <property type="entry name" value="C-TYPE POLYHEME CYTOCHROME OMCC"/>
    <property type="match status" value="1"/>
</dbReference>
<dbReference type="PANTHER" id="PTHR35038">
    <property type="entry name" value="DISSIMILATORY SULFITE REDUCTASE SIRA"/>
    <property type="match status" value="1"/>
</dbReference>
<feature type="domain" description="Cytochrome c-552/4" evidence="5">
    <location>
        <begin position="176"/>
        <end position="215"/>
    </location>
</feature>
<dbReference type="InterPro" id="IPR011989">
    <property type="entry name" value="ARM-like"/>
</dbReference>
<name>A0A518B757_9BACT</name>
<dbReference type="InterPro" id="IPR019734">
    <property type="entry name" value="TPR_rpt"/>
</dbReference>
<dbReference type="Pfam" id="PF09699">
    <property type="entry name" value="Paired_CXXCH_1"/>
    <property type="match status" value="1"/>
</dbReference>
<feature type="domain" description="Doubled CXXCH motif" evidence="4">
    <location>
        <begin position="313"/>
        <end position="341"/>
    </location>
</feature>